<sequence>MSFADLGLIPELLRAVAESGYTTPTPIQQQAIPVVLSGRDVMGGAQTGTGKTAGFTLPLLQRLARHASTSTSPARHPVRALILAPTRELAMQVFESVKTYSKYVPLRSTCIYGGVDMKPQIQDLRTGVEIVVATPGRLLDHVQQKTIQLGQVEMLVLDEADRMLDMGFIPDIRRILDLLPAARQSLLFSATFSDEIKKLADQMLKEPQLIEVARRNMVSETITHRVHPVSAGLKRNLLAHLLRHEPDTQALVFVATKLACARLAHFLERHGIAADAIHGDKGQAQRTDTLEAFKSGKLRVLVATDVAARGLDIDDLPSVINFELPHTAEDYVHRIGRTGRAGRQGNAVSLVCAEEKHHLAEIEKLIKLQIPQEIVPGFAPDPDFFETASRSRHGRRTAAASAPEPAKETGQKTAPAPRAARPASSARSGEVRRRPGRSTIASDGFDYTKPYEPAASPTDPNRPADQAAGEVGSPRRNQRPIAVLLGGLGRK</sequence>
<protein>
    <submittedName>
        <fullName evidence="12">DEAD/DEAH box helicase</fullName>
    </submittedName>
</protein>
<dbReference type="InterPro" id="IPR050079">
    <property type="entry name" value="DEAD_box_RNA_helicase"/>
</dbReference>
<evidence type="ECO:0000256" key="2">
    <source>
        <dbReference type="ARBA" id="ARBA00022801"/>
    </source>
</evidence>
<accession>A0ABX1NYD3</accession>
<comment type="similarity">
    <text evidence="5 7">Belongs to the DEAD box helicase family.</text>
</comment>
<dbReference type="RefSeq" id="WP_169203320.1">
    <property type="nucleotide sequence ID" value="NZ_CP059467.1"/>
</dbReference>
<gene>
    <name evidence="12" type="ORF">GPA24_14640</name>
</gene>
<evidence type="ECO:0000259" key="9">
    <source>
        <dbReference type="PROSITE" id="PS51192"/>
    </source>
</evidence>
<dbReference type="InterPro" id="IPR011545">
    <property type="entry name" value="DEAD/DEAH_box_helicase_dom"/>
</dbReference>
<evidence type="ECO:0000256" key="3">
    <source>
        <dbReference type="ARBA" id="ARBA00022806"/>
    </source>
</evidence>
<dbReference type="GO" id="GO:0004386">
    <property type="term" value="F:helicase activity"/>
    <property type="evidence" value="ECO:0007669"/>
    <property type="project" value="UniProtKB-KW"/>
</dbReference>
<dbReference type="SMART" id="SM00490">
    <property type="entry name" value="HELICc"/>
    <property type="match status" value="1"/>
</dbReference>
<dbReference type="Gene3D" id="3.40.50.300">
    <property type="entry name" value="P-loop containing nucleotide triphosphate hydrolases"/>
    <property type="match status" value="2"/>
</dbReference>
<reference evidence="12 13" key="1">
    <citation type="submission" date="2019-12" db="EMBL/GenBank/DDBJ databases">
        <title>Comparative genomics gives insights into the taxonomy of the Azoarcus-Aromatoleum group and reveals separate origins of nif in the plant-associated Azoarcus and non-plant-associated Aromatoleum sub-groups.</title>
        <authorList>
            <person name="Lafos M."/>
            <person name="Maluk M."/>
            <person name="Batista M."/>
            <person name="Junghare M."/>
            <person name="Carmona M."/>
            <person name="Faoro H."/>
            <person name="Cruz L.M."/>
            <person name="Battistoni F."/>
            <person name="De Souza E."/>
            <person name="Pedrosa F."/>
            <person name="Chen W.-M."/>
            <person name="Poole P.S."/>
            <person name="Dixon R.A."/>
            <person name="James E.K."/>
        </authorList>
    </citation>
    <scope>NUCLEOTIDE SEQUENCE [LARGE SCALE GENOMIC DNA]</scope>
    <source>
        <strain evidence="12 13">PbN1</strain>
    </source>
</reference>
<feature type="short sequence motif" description="Q motif" evidence="6">
    <location>
        <begin position="1"/>
        <end position="29"/>
    </location>
</feature>
<feature type="domain" description="Helicase ATP-binding" evidence="9">
    <location>
        <begin position="32"/>
        <end position="210"/>
    </location>
</feature>
<evidence type="ECO:0000256" key="5">
    <source>
        <dbReference type="ARBA" id="ARBA00038437"/>
    </source>
</evidence>
<keyword evidence="2 7" id="KW-0378">Hydrolase</keyword>
<dbReference type="InterPro" id="IPR001650">
    <property type="entry name" value="Helicase_C-like"/>
</dbReference>
<organism evidence="12 13">
    <name type="scientific">Aromatoleum bremense</name>
    <dbReference type="NCBI Taxonomy" id="76115"/>
    <lineage>
        <taxon>Bacteria</taxon>
        <taxon>Pseudomonadati</taxon>
        <taxon>Pseudomonadota</taxon>
        <taxon>Betaproteobacteria</taxon>
        <taxon>Rhodocyclales</taxon>
        <taxon>Rhodocyclaceae</taxon>
        <taxon>Aromatoleum</taxon>
    </lineage>
</organism>
<dbReference type="InterPro" id="IPR000629">
    <property type="entry name" value="RNA-helicase_DEAD-box_CS"/>
</dbReference>
<evidence type="ECO:0000256" key="1">
    <source>
        <dbReference type="ARBA" id="ARBA00022741"/>
    </source>
</evidence>
<evidence type="ECO:0000256" key="4">
    <source>
        <dbReference type="ARBA" id="ARBA00022840"/>
    </source>
</evidence>
<evidence type="ECO:0000259" key="10">
    <source>
        <dbReference type="PROSITE" id="PS51194"/>
    </source>
</evidence>
<proteinExistence type="inferred from homology"/>
<dbReference type="PROSITE" id="PS00039">
    <property type="entry name" value="DEAD_ATP_HELICASE"/>
    <property type="match status" value="1"/>
</dbReference>
<dbReference type="Proteomes" id="UP000633943">
    <property type="component" value="Unassembled WGS sequence"/>
</dbReference>
<dbReference type="InterPro" id="IPR014014">
    <property type="entry name" value="RNA_helicase_DEAD_Q_motif"/>
</dbReference>
<dbReference type="EMBL" id="WTVP01000046">
    <property type="protein sequence ID" value="NMG16751.1"/>
    <property type="molecule type" value="Genomic_DNA"/>
</dbReference>
<keyword evidence="1 7" id="KW-0547">Nucleotide-binding</keyword>
<evidence type="ECO:0000256" key="8">
    <source>
        <dbReference type="SAM" id="MobiDB-lite"/>
    </source>
</evidence>
<dbReference type="Pfam" id="PF00270">
    <property type="entry name" value="DEAD"/>
    <property type="match status" value="1"/>
</dbReference>
<dbReference type="SUPFAM" id="SSF52540">
    <property type="entry name" value="P-loop containing nucleoside triphosphate hydrolases"/>
    <property type="match status" value="1"/>
</dbReference>
<dbReference type="PROSITE" id="PS51194">
    <property type="entry name" value="HELICASE_CTER"/>
    <property type="match status" value="1"/>
</dbReference>
<dbReference type="InterPro" id="IPR027417">
    <property type="entry name" value="P-loop_NTPase"/>
</dbReference>
<feature type="domain" description="DEAD-box RNA helicase Q" evidence="11">
    <location>
        <begin position="1"/>
        <end position="29"/>
    </location>
</feature>
<evidence type="ECO:0000313" key="12">
    <source>
        <dbReference type="EMBL" id="NMG16751.1"/>
    </source>
</evidence>
<dbReference type="CDD" id="cd18787">
    <property type="entry name" value="SF2_C_DEAD"/>
    <property type="match status" value="1"/>
</dbReference>
<feature type="region of interest" description="Disordered" evidence="8">
    <location>
        <begin position="381"/>
        <end position="491"/>
    </location>
</feature>
<name>A0ABX1NYD3_9RHOO</name>
<dbReference type="InterPro" id="IPR014001">
    <property type="entry name" value="Helicase_ATP-bd"/>
</dbReference>
<dbReference type="InterPro" id="IPR044742">
    <property type="entry name" value="DEAD/DEAH_RhlB"/>
</dbReference>
<feature type="compositionally biased region" description="Low complexity" evidence="8">
    <location>
        <begin position="414"/>
        <end position="428"/>
    </location>
</feature>
<evidence type="ECO:0000256" key="7">
    <source>
        <dbReference type="RuleBase" id="RU000492"/>
    </source>
</evidence>
<feature type="domain" description="Helicase C-terminal" evidence="10">
    <location>
        <begin position="236"/>
        <end position="382"/>
    </location>
</feature>
<dbReference type="PROSITE" id="PS51195">
    <property type="entry name" value="Q_MOTIF"/>
    <property type="match status" value="1"/>
</dbReference>
<evidence type="ECO:0000256" key="6">
    <source>
        <dbReference type="PROSITE-ProRule" id="PRU00552"/>
    </source>
</evidence>
<dbReference type="PROSITE" id="PS51192">
    <property type="entry name" value="HELICASE_ATP_BIND_1"/>
    <property type="match status" value="1"/>
</dbReference>
<dbReference type="CDD" id="cd00268">
    <property type="entry name" value="DEADc"/>
    <property type="match status" value="1"/>
</dbReference>
<dbReference type="SMART" id="SM00487">
    <property type="entry name" value="DEXDc"/>
    <property type="match status" value="1"/>
</dbReference>
<dbReference type="PANTHER" id="PTHR47959:SF13">
    <property type="entry name" value="ATP-DEPENDENT RNA HELICASE RHLE"/>
    <property type="match status" value="1"/>
</dbReference>
<keyword evidence="13" id="KW-1185">Reference proteome</keyword>
<keyword evidence="4 7" id="KW-0067">ATP-binding</keyword>
<dbReference type="Pfam" id="PF00271">
    <property type="entry name" value="Helicase_C"/>
    <property type="match status" value="1"/>
</dbReference>
<dbReference type="PANTHER" id="PTHR47959">
    <property type="entry name" value="ATP-DEPENDENT RNA HELICASE RHLE-RELATED"/>
    <property type="match status" value="1"/>
</dbReference>
<keyword evidence="3 7" id="KW-0347">Helicase</keyword>
<evidence type="ECO:0000313" key="13">
    <source>
        <dbReference type="Proteomes" id="UP000633943"/>
    </source>
</evidence>
<evidence type="ECO:0000259" key="11">
    <source>
        <dbReference type="PROSITE" id="PS51195"/>
    </source>
</evidence>
<comment type="caution">
    <text evidence="12">The sequence shown here is derived from an EMBL/GenBank/DDBJ whole genome shotgun (WGS) entry which is preliminary data.</text>
</comment>